<feature type="domain" description="SHSP" evidence="3">
    <location>
        <begin position="58"/>
        <end position="163"/>
    </location>
</feature>
<dbReference type="WBParaSite" id="HDID_0000548501-mRNA-1">
    <property type="protein sequence ID" value="HDID_0000548501-mRNA-1"/>
    <property type="gene ID" value="HDID_0000548501"/>
</dbReference>
<dbReference type="GO" id="GO:0042026">
    <property type="term" value="P:protein refolding"/>
    <property type="evidence" value="ECO:0007669"/>
    <property type="project" value="TreeGrafter"/>
</dbReference>
<dbReference type="SUPFAM" id="SSF49764">
    <property type="entry name" value="HSP20-like chaperones"/>
    <property type="match status" value="2"/>
</dbReference>
<evidence type="ECO:0000259" key="3">
    <source>
        <dbReference type="PROSITE" id="PS01031"/>
    </source>
</evidence>
<dbReference type="AlphaFoldDB" id="A0A0R3SKM0"/>
<dbReference type="Proteomes" id="UP000274504">
    <property type="component" value="Unassembled WGS sequence"/>
</dbReference>
<accession>A0A0R3SKM0</accession>
<evidence type="ECO:0000256" key="2">
    <source>
        <dbReference type="RuleBase" id="RU003616"/>
    </source>
</evidence>
<organism evidence="6">
    <name type="scientific">Hymenolepis diminuta</name>
    <name type="common">Rat tapeworm</name>
    <dbReference type="NCBI Taxonomy" id="6216"/>
    <lineage>
        <taxon>Eukaryota</taxon>
        <taxon>Metazoa</taxon>
        <taxon>Spiralia</taxon>
        <taxon>Lophotrochozoa</taxon>
        <taxon>Platyhelminthes</taxon>
        <taxon>Cestoda</taxon>
        <taxon>Eucestoda</taxon>
        <taxon>Cyclophyllidea</taxon>
        <taxon>Hymenolepididae</taxon>
        <taxon>Hymenolepis</taxon>
    </lineage>
</organism>
<dbReference type="InterPro" id="IPR002068">
    <property type="entry name" value="A-crystallin/Hsp20_dom"/>
</dbReference>
<dbReference type="OrthoDB" id="10060792at2759"/>
<dbReference type="CDD" id="cd06526">
    <property type="entry name" value="metazoan_ACD"/>
    <property type="match status" value="1"/>
</dbReference>
<dbReference type="InterPro" id="IPR001436">
    <property type="entry name" value="Alpha-crystallin/sHSP_animal"/>
</dbReference>
<comment type="similarity">
    <text evidence="1 2">Belongs to the small heat shock protein (HSP20) family.</text>
</comment>
<reference evidence="4 5" key="2">
    <citation type="submission" date="2018-11" db="EMBL/GenBank/DDBJ databases">
        <authorList>
            <consortium name="Pathogen Informatics"/>
        </authorList>
    </citation>
    <scope>NUCLEOTIDE SEQUENCE [LARGE SCALE GENOMIC DNA]</scope>
</reference>
<sequence length="277" mass="31150">MSRLPIRGFSKVRNFSRMALSPIDQVFRMPITAMEKAMADMMRTIDAIHSRIEKPQFSAIDFPKDAFEVGKDGKLKFKVYINAKDFKPEDITIQTDKNQLIIKARKSVKHGNSTMEEFVGRSIPIPASVDSANLKATLTKDDVLVVEAPVNEPEYRSIEVKTDMNHSIETPSADNRHIALNNKDGLEIMASEGGSKTMHLELAVGEYFSPSDLKIWIRDGQVYVSGVVTQEEKTENSLRSERHEFCRAFEAPENIDVDKLKAELVDGRLAIEAPIKP</sequence>
<gene>
    <name evidence="4" type="ORF">HDID_LOCUS5483</name>
</gene>
<dbReference type="STRING" id="6216.A0A0R3SKM0"/>
<dbReference type="Pfam" id="PF00011">
    <property type="entry name" value="HSP20"/>
    <property type="match status" value="2"/>
</dbReference>
<dbReference type="GO" id="GO:0005737">
    <property type="term" value="C:cytoplasm"/>
    <property type="evidence" value="ECO:0007669"/>
    <property type="project" value="TreeGrafter"/>
</dbReference>
<dbReference type="PANTHER" id="PTHR45640">
    <property type="entry name" value="HEAT SHOCK PROTEIN HSP-12.2-RELATED"/>
    <property type="match status" value="1"/>
</dbReference>
<name>A0A0R3SKM0_HYMDI</name>
<dbReference type="GO" id="GO:0009408">
    <property type="term" value="P:response to heat"/>
    <property type="evidence" value="ECO:0007669"/>
    <property type="project" value="TreeGrafter"/>
</dbReference>
<evidence type="ECO:0000313" key="4">
    <source>
        <dbReference type="EMBL" id="VDL57801.1"/>
    </source>
</evidence>
<dbReference type="InterPro" id="IPR008978">
    <property type="entry name" value="HSP20-like_chaperone"/>
</dbReference>
<protein>
    <submittedName>
        <fullName evidence="6">SHSP domain-containing protein</fullName>
    </submittedName>
</protein>
<reference evidence="6" key="1">
    <citation type="submission" date="2017-02" db="UniProtKB">
        <authorList>
            <consortium name="WormBaseParasite"/>
        </authorList>
    </citation>
    <scope>IDENTIFICATION</scope>
</reference>
<feature type="domain" description="SHSP" evidence="3">
    <location>
        <begin position="180"/>
        <end position="277"/>
    </location>
</feature>
<dbReference type="PANTHER" id="PTHR45640:SF26">
    <property type="entry name" value="RE23625P"/>
    <property type="match status" value="1"/>
</dbReference>
<dbReference type="Gene3D" id="2.60.40.790">
    <property type="match status" value="2"/>
</dbReference>
<evidence type="ECO:0000256" key="1">
    <source>
        <dbReference type="PROSITE-ProRule" id="PRU00285"/>
    </source>
</evidence>
<dbReference type="PROSITE" id="PS01031">
    <property type="entry name" value="SHSP"/>
    <property type="match status" value="2"/>
</dbReference>
<dbReference type="CDD" id="cd06464">
    <property type="entry name" value="ACD_sHsps-like"/>
    <property type="match status" value="1"/>
</dbReference>
<dbReference type="GO" id="GO:0005634">
    <property type="term" value="C:nucleus"/>
    <property type="evidence" value="ECO:0007669"/>
    <property type="project" value="TreeGrafter"/>
</dbReference>
<evidence type="ECO:0000313" key="6">
    <source>
        <dbReference type="WBParaSite" id="HDID_0000548501-mRNA-1"/>
    </source>
</evidence>
<dbReference type="GO" id="GO:0051082">
    <property type="term" value="F:unfolded protein binding"/>
    <property type="evidence" value="ECO:0007669"/>
    <property type="project" value="TreeGrafter"/>
</dbReference>
<dbReference type="EMBL" id="UYSG01002872">
    <property type="protein sequence ID" value="VDL57801.1"/>
    <property type="molecule type" value="Genomic_DNA"/>
</dbReference>
<evidence type="ECO:0000313" key="5">
    <source>
        <dbReference type="Proteomes" id="UP000274504"/>
    </source>
</evidence>
<proteinExistence type="inferred from homology"/>